<dbReference type="InterPro" id="IPR001996">
    <property type="entry name" value="PTS_IIB_1"/>
</dbReference>
<evidence type="ECO:0000256" key="8">
    <source>
        <dbReference type="ARBA" id="ARBA00022777"/>
    </source>
</evidence>
<name>A0ABP7VX22_9BACI</name>
<dbReference type="PROSITE" id="PS51098">
    <property type="entry name" value="PTS_EIIB_TYPE_1"/>
    <property type="match status" value="1"/>
</dbReference>
<comment type="caution">
    <text evidence="15">The sequence shown here is derived from an EMBL/GenBank/DDBJ whole genome shotgun (WGS) entry which is preliminary data.</text>
</comment>
<feature type="transmembrane region" description="Helical" evidence="12">
    <location>
        <begin position="426"/>
        <end position="447"/>
    </location>
</feature>
<accession>A0ABP7VX22</accession>
<feature type="transmembrane region" description="Helical" evidence="12">
    <location>
        <begin position="246"/>
        <end position="271"/>
    </location>
</feature>
<keyword evidence="3" id="KW-1003">Cell membrane</keyword>
<comment type="subcellular location">
    <subcellularLocation>
        <location evidence="1">Cell membrane</location>
        <topology evidence="1">Multi-pass membrane protein</topology>
    </subcellularLocation>
</comment>
<evidence type="ECO:0000256" key="9">
    <source>
        <dbReference type="ARBA" id="ARBA00022989"/>
    </source>
</evidence>
<evidence type="ECO:0000256" key="1">
    <source>
        <dbReference type="ARBA" id="ARBA00004651"/>
    </source>
</evidence>
<feature type="transmembrane region" description="Helical" evidence="12">
    <location>
        <begin position="303"/>
        <end position="322"/>
    </location>
</feature>
<feature type="transmembrane region" description="Helical" evidence="12">
    <location>
        <begin position="392"/>
        <end position="420"/>
    </location>
</feature>
<reference evidence="16" key="1">
    <citation type="journal article" date="2019" name="Int. J. Syst. Evol. Microbiol.">
        <title>The Global Catalogue of Microorganisms (GCM) 10K type strain sequencing project: providing services to taxonomists for standard genome sequencing and annotation.</title>
        <authorList>
            <consortium name="The Broad Institute Genomics Platform"/>
            <consortium name="The Broad Institute Genome Sequencing Center for Infectious Disease"/>
            <person name="Wu L."/>
            <person name="Ma J."/>
        </authorList>
    </citation>
    <scope>NUCLEOTIDE SEQUENCE [LARGE SCALE GENOMIC DNA]</scope>
    <source>
        <strain evidence="16">JCM 17250</strain>
    </source>
</reference>
<evidence type="ECO:0000259" key="14">
    <source>
        <dbReference type="PROSITE" id="PS51103"/>
    </source>
</evidence>
<keyword evidence="6" id="KW-0598">Phosphotransferase system</keyword>
<feature type="transmembrane region" description="Helical" evidence="12">
    <location>
        <begin position="174"/>
        <end position="194"/>
    </location>
</feature>
<keyword evidence="10 12" id="KW-0472">Membrane</keyword>
<dbReference type="SUPFAM" id="SSF55604">
    <property type="entry name" value="Glucose permease domain IIB"/>
    <property type="match status" value="1"/>
</dbReference>
<organism evidence="15 16">
    <name type="scientific">Amphibacillus indicireducens</name>
    <dbReference type="NCBI Taxonomy" id="1076330"/>
    <lineage>
        <taxon>Bacteria</taxon>
        <taxon>Bacillati</taxon>
        <taxon>Bacillota</taxon>
        <taxon>Bacilli</taxon>
        <taxon>Bacillales</taxon>
        <taxon>Bacillaceae</taxon>
        <taxon>Amphibacillus</taxon>
    </lineage>
</organism>
<dbReference type="InterPro" id="IPR050558">
    <property type="entry name" value="PTS_Sugar-Specific_Components"/>
</dbReference>
<dbReference type="CDD" id="cd00212">
    <property type="entry name" value="PTS_IIB_glc"/>
    <property type="match status" value="1"/>
</dbReference>
<dbReference type="InterPro" id="IPR036878">
    <property type="entry name" value="Glu_permease_IIB"/>
</dbReference>
<dbReference type="PANTHER" id="PTHR30175">
    <property type="entry name" value="PHOSPHOTRANSFERASE SYSTEM TRANSPORT PROTEIN"/>
    <property type="match status" value="1"/>
</dbReference>
<dbReference type="Pfam" id="PF02378">
    <property type="entry name" value="PTS_EIIC"/>
    <property type="match status" value="1"/>
</dbReference>
<feature type="transmembrane region" description="Helical" evidence="12">
    <location>
        <begin position="328"/>
        <end position="351"/>
    </location>
</feature>
<keyword evidence="5" id="KW-0808">Transferase</keyword>
<evidence type="ECO:0000256" key="4">
    <source>
        <dbReference type="ARBA" id="ARBA00022597"/>
    </source>
</evidence>
<dbReference type="PROSITE" id="PS51103">
    <property type="entry name" value="PTS_EIIC_TYPE_1"/>
    <property type="match status" value="1"/>
</dbReference>
<feature type="domain" description="PTS EIIB type-1" evidence="13">
    <location>
        <begin position="4"/>
        <end position="87"/>
    </location>
</feature>
<dbReference type="Proteomes" id="UP001501734">
    <property type="component" value="Unassembled WGS sequence"/>
</dbReference>
<evidence type="ECO:0000256" key="6">
    <source>
        <dbReference type="ARBA" id="ARBA00022683"/>
    </source>
</evidence>
<feature type="transmembrane region" description="Helical" evidence="12">
    <location>
        <begin position="214"/>
        <end position="234"/>
    </location>
</feature>
<keyword evidence="2" id="KW-0813">Transport</keyword>
<dbReference type="Pfam" id="PF00367">
    <property type="entry name" value="PTS_EIIB"/>
    <property type="match status" value="1"/>
</dbReference>
<dbReference type="PROSITE" id="PS01035">
    <property type="entry name" value="PTS_EIIB_TYPE_1_CYS"/>
    <property type="match status" value="1"/>
</dbReference>
<keyword evidence="7 12" id="KW-0812">Transmembrane</keyword>
<feature type="active site" description="Phosphocysteine intermediate; for EIIB activity" evidence="11">
    <location>
        <position position="26"/>
    </location>
</feature>
<feature type="transmembrane region" description="Helical" evidence="12">
    <location>
        <begin position="147"/>
        <end position="167"/>
    </location>
</feature>
<evidence type="ECO:0000256" key="2">
    <source>
        <dbReference type="ARBA" id="ARBA00022448"/>
    </source>
</evidence>
<protein>
    <recommendedName>
        <fullName evidence="17">PTS sugar transporter subunit IIA</fullName>
    </recommendedName>
</protein>
<feature type="domain" description="PTS EIIC type-1" evidence="14">
    <location>
        <begin position="110"/>
        <end position="459"/>
    </location>
</feature>
<keyword evidence="8" id="KW-0418">Kinase</keyword>
<dbReference type="Gene3D" id="3.30.1360.60">
    <property type="entry name" value="Glucose permease domain IIB"/>
    <property type="match status" value="1"/>
</dbReference>
<evidence type="ECO:0000313" key="15">
    <source>
        <dbReference type="EMBL" id="GAA4075946.1"/>
    </source>
</evidence>
<dbReference type="InterPro" id="IPR013013">
    <property type="entry name" value="PTS_EIIC_1"/>
</dbReference>
<keyword evidence="16" id="KW-1185">Reference proteome</keyword>
<dbReference type="InterPro" id="IPR003352">
    <property type="entry name" value="PTS_EIIC"/>
</dbReference>
<dbReference type="RefSeq" id="WP_344912971.1">
    <property type="nucleotide sequence ID" value="NZ_BAABDL010000117.1"/>
</dbReference>
<keyword evidence="4" id="KW-0762">Sugar transport</keyword>
<dbReference type="InterPro" id="IPR018113">
    <property type="entry name" value="PTrfase_EIIB_Cys"/>
</dbReference>
<dbReference type="PANTHER" id="PTHR30175:SF7">
    <property type="entry name" value="NEGATIVE REGULATOR OF SACY ACTIVITY"/>
    <property type="match status" value="1"/>
</dbReference>
<feature type="transmembrane region" description="Helical" evidence="12">
    <location>
        <begin position="115"/>
        <end position="135"/>
    </location>
</feature>
<evidence type="ECO:0000256" key="10">
    <source>
        <dbReference type="ARBA" id="ARBA00023136"/>
    </source>
</evidence>
<dbReference type="EMBL" id="BAABDL010000117">
    <property type="protein sequence ID" value="GAA4075946.1"/>
    <property type="molecule type" value="Genomic_DNA"/>
</dbReference>
<evidence type="ECO:0000259" key="13">
    <source>
        <dbReference type="PROSITE" id="PS51098"/>
    </source>
</evidence>
<gene>
    <name evidence="15" type="ORF">GCM10022410_21080</name>
</gene>
<proteinExistence type="predicted"/>
<evidence type="ECO:0000256" key="12">
    <source>
        <dbReference type="SAM" id="Phobius"/>
    </source>
</evidence>
<evidence type="ECO:0008006" key="17">
    <source>
        <dbReference type="Google" id="ProtNLM"/>
    </source>
</evidence>
<evidence type="ECO:0000256" key="11">
    <source>
        <dbReference type="PROSITE-ProRule" id="PRU00421"/>
    </source>
</evidence>
<keyword evidence="9 12" id="KW-1133">Transmembrane helix</keyword>
<evidence type="ECO:0000256" key="7">
    <source>
        <dbReference type="ARBA" id="ARBA00022692"/>
    </source>
</evidence>
<sequence>MKHKETVDKLLEVVGGKENIQNYEHCATRLRIILKDDSKVSKEEVEAIPENKGYFFNTGQHQFIFGTGIVNAVYQDLEQVMDGGSSGDDQHSDFKDDVYKNLNPVQRVVRTLADILVPLIPALVTTGLLMGLRGLLVELGMDMSDTWLALFEMLTDTAFAFLPVLIAYSATRKFGGNAIIGIVVGLMMVAPQLPNAWAVAGGDAEPLTLLGVSIVGYQGSIIPAIVAGWLISKLEKWLRKVVPQMLDLVVTPFVSLTVTITVMLLILGPFLQMLETGVINSIVYLVEAPLGIGYIIYAAFQQLLVITGLHHSLSIIEISLLNDTGVNVLNTLGTASMAGQFGAAIATAMLMRDKLKRSNALSSTASTLFGITEPLLFGVNLRHIRIFISGMVGGAAGGLLTSILGLAATGMGITFVPGLLLYTSSIWVFIQYILVIAVSFSVAFILVRVQSKTIRDEIN</sequence>
<evidence type="ECO:0000256" key="5">
    <source>
        <dbReference type="ARBA" id="ARBA00022679"/>
    </source>
</evidence>
<evidence type="ECO:0000256" key="3">
    <source>
        <dbReference type="ARBA" id="ARBA00022475"/>
    </source>
</evidence>
<evidence type="ECO:0000313" key="16">
    <source>
        <dbReference type="Proteomes" id="UP001501734"/>
    </source>
</evidence>